<keyword evidence="9" id="KW-1185">Reference proteome</keyword>
<dbReference type="OrthoDB" id="10256906at2759"/>
<dbReference type="SMART" id="SM00182">
    <property type="entry name" value="CULLIN"/>
    <property type="match status" value="1"/>
</dbReference>
<dbReference type="GO" id="GO:0031625">
    <property type="term" value="F:ubiquitin protein ligase binding"/>
    <property type="evidence" value="ECO:0007669"/>
    <property type="project" value="InterPro"/>
</dbReference>
<name>I1C5J7_RHIO9</name>
<dbReference type="Pfam" id="PF24967">
    <property type="entry name" value="NTS_TR130"/>
    <property type="match status" value="1"/>
</dbReference>
<dbReference type="Pfam" id="PF23273">
    <property type="entry name" value="DUF7076"/>
    <property type="match status" value="1"/>
</dbReference>
<dbReference type="Pfam" id="PF23036">
    <property type="entry name" value="TRAPPC10_1st"/>
    <property type="match status" value="2"/>
</dbReference>
<evidence type="ECO:0000256" key="4">
    <source>
        <dbReference type="PROSITE-ProRule" id="PRU00330"/>
    </source>
</evidence>
<evidence type="ECO:0000256" key="5">
    <source>
        <dbReference type="RuleBase" id="RU003829"/>
    </source>
</evidence>
<dbReference type="InterPro" id="IPR016158">
    <property type="entry name" value="Cullin_homology"/>
</dbReference>
<dbReference type="OMA" id="TETRISH"/>
<accession>I1C5J7</accession>
<sequence length="1857" mass="214330">MPPKPITKTSKVSKKRKLEDPTQPKLEFFIQKNDPMQIDSVNDKPATLGTFRQQLIVPKMTIVNLDSARPSELPTSFYLNAWQIQRNLILAIFTNSTKHANYAAAARLCENMCRYGKAQELYENLKVEIEEEAKKIQSVLFTVSDDELLETLNDRWESLCNQLAIIRNVFMELDRYHILSHTKYSSIVHLGIDIFRETVMSSDKFRDGIIWQVLKLIQQDRDGMAVKDRLIKDILHMLQELSYYSSDFEPTFLEHTTAYYRLESDRLLNSLSAWKYIQHAFQRQQEEVGIRISRYLHIQTKQPLLNTVTDQLVYQKVNVILSRGFEEMMDKKMHKVLSIFHALLSGNQNMALLRTFFGEYIKKHGMALIQDPKKDANMVTSLLEFKEELDKVLHDCFQNDDQFANTLKESFEYFINTRKNKPAEMISKFLDTRLKAPTKKQARPSENISMSTIDNVLTLFRYIQGKDAFEAYYKKYLAKRLLLDRSISLETECEVVQKLKGQCGHEFTKNFETMLKDIRLSSELNQDFKQTNPYPIYVKVVTQAIWPTYSTTSLALPLEMAKTQEAYSQFYASKFKGRKLIWQNSLSSCVLTGHFRKGSKELTMSLSQAVVILLFNHTEKHAWSVGEMKKATSLEDGELQRILTTLSTGSFAILNKKSRTQGISDTDLFQFNTEFEATGSRLKIPAVQQEQAVEEKKEVESKVLINRQHQLEAAIVRIMKANKTMSQENLLSEVFKQVKFPVDVHDFKRRIESLIERDYVVRDPANNSGKKKNKQQINEWTKVNNCDEYEVWPFVADDLSARLPLRNLKWQPSSQRAECLIPTLEVDLKRFTPDLSPLPLLTTTQTVYLNLYFVTCEDNEIYKTRIRKNIKSWLELIQSKKNQEWLIVYVAEADTKRSNNYLGLKSSVFDKIRTDFNPPKQDSFDMQVFQIQEDTRRLDMQRHMPGWNYCTFFILKEGLAQAFEIMTLYEDALIQYDELEASFFQVLKDKALAWFGHFGGTDPGDDSGNILDFKRKNYRDMITKNMISVFDFRCYLFARQCRMLLKMHKVIDVTARAQLFITNFIPSIRENEDNLPINFVESWLDKIGIRCKHLPMTDPFSIYINHNVNEQINPEQSKKSITNTKLIEAMQSIDAFDKTYMGLSTRAIKSYDASLRSKAALNVHGDIAALKYIREKYEEAVRIYESIICRYGEQEWSSIENSLLIKCADSQRRLGKNNQYVESLLALLRNAAFLSEKDSIFYTDELIEHVGKLDKEIKRPFSPIFSVNVNCIIDDPNTVDTTSVEVCIDNHLPKKICYDTISLRLVGNDPDQISFIIHSKDLVPGKNTFLLTSKTSTSGNYLVETCEMKLGKLIFGHNFLHDGQKKRTVRLNHDIKQLYATVSQPNESERQKFSVKIDSREISVTKGILLLESQTEGTKIVQLSKVAGLLHSNGEAKEVQLDMLETGEISLIDLEPKQILELFVIYEGPYTEFDYRKKKVKTTIIYETNGDTHKFISSNVVKVTVPLLVTESTIFRETCVFLKVELSCNGELPVRIFGSHAKPSTYYLVESESKLAECDLTLFPRQTVAFVYKLVKRESDEKDTESDNQVNSKIHFTAKFLSLKDEQHLPYVFDKVKEAFLTSVDYASYGLTDVVQLDDFDAELCESFLLHRDLKTKVQLLDLIEEFFEENVAITAQTIRQYSPNPTLHSISFPLEVPKTKILHTAELILSPKKDLLVTEAYSCILRIKQSTYWATSSTIHDENTNNEFCYDIDVDYENWLLSGKRRLRFISKPGEVSEFPISLVPLRTGNLLLPSVRVSAVSPEIFASTVYLNSAQQVLVKPKSRTATFFVEQQQRFIQPTGQVPYMASSVRSGGS</sequence>
<keyword evidence="2" id="KW-1017">Isopeptide bond</keyword>
<dbReference type="GO" id="GO:0006511">
    <property type="term" value="P:ubiquitin-dependent protein catabolic process"/>
    <property type="evidence" value="ECO:0007669"/>
    <property type="project" value="InterPro"/>
</dbReference>
<dbReference type="RefSeq" id="XP_067519123.1">
    <property type="nucleotide sequence ID" value="XM_067663022.1"/>
</dbReference>
<dbReference type="eggNOG" id="KOG1931">
    <property type="taxonomic scope" value="Eukaryota"/>
</dbReference>
<proteinExistence type="inferred from homology"/>
<dbReference type="Proteomes" id="UP000009138">
    <property type="component" value="Unassembled WGS sequence"/>
</dbReference>
<dbReference type="Pfam" id="PF00888">
    <property type="entry name" value="Cullin"/>
    <property type="match status" value="1"/>
</dbReference>
<evidence type="ECO:0000259" key="7">
    <source>
        <dbReference type="PROSITE" id="PS50069"/>
    </source>
</evidence>
<dbReference type="InterPro" id="IPR022233">
    <property type="entry name" value="TRAPPC10/Trs130_C"/>
</dbReference>
<dbReference type="InterPro" id="IPR055504">
    <property type="entry name" value="DUF7076"/>
</dbReference>
<dbReference type="InterPro" id="IPR036390">
    <property type="entry name" value="WH_DNA-bd_sf"/>
</dbReference>
<dbReference type="Pfam" id="PF26557">
    <property type="entry name" value="Cullin_AB"/>
    <property type="match status" value="1"/>
</dbReference>
<reference evidence="8 9" key="1">
    <citation type="journal article" date="2009" name="PLoS Genet.">
        <title>Genomic analysis of the basal lineage fungus Rhizopus oryzae reveals a whole-genome duplication.</title>
        <authorList>
            <person name="Ma L.-J."/>
            <person name="Ibrahim A.S."/>
            <person name="Skory C."/>
            <person name="Grabherr M.G."/>
            <person name="Burger G."/>
            <person name="Butler M."/>
            <person name="Elias M."/>
            <person name="Idnurm A."/>
            <person name="Lang B.F."/>
            <person name="Sone T."/>
            <person name="Abe A."/>
            <person name="Calvo S.E."/>
            <person name="Corrochano L.M."/>
            <person name="Engels R."/>
            <person name="Fu J."/>
            <person name="Hansberg W."/>
            <person name="Kim J.-M."/>
            <person name="Kodira C.D."/>
            <person name="Koehrsen M.J."/>
            <person name="Liu B."/>
            <person name="Miranda-Saavedra D."/>
            <person name="O'Leary S."/>
            <person name="Ortiz-Castellanos L."/>
            <person name="Poulter R."/>
            <person name="Rodriguez-Romero J."/>
            <person name="Ruiz-Herrera J."/>
            <person name="Shen Y.-Q."/>
            <person name="Zeng Q."/>
            <person name="Galagan J."/>
            <person name="Birren B.W."/>
            <person name="Cuomo C.A."/>
            <person name="Wickes B.L."/>
        </authorList>
    </citation>
    <scope>NUCLEOTIDE SEQUENCE [LARGE SCALE GENOMIC DNA]</scope>
    <source>
        <strain evidence="9">RA 99-880 / ATCC MYA-4621 / FGSC 9543 / NRRL 43880</strain>
    </source>
</reference>
<dbReference type="PANTHER" id="PTHR11932">
    <property type="entry name" value="CULLIN"/>
    <property type="match status" value="1"/>
</dbReference>
<keyword evidence="3" id="KW-0832">Ubl conjugation</keyword>
<feature type="domain" description="Cullin family profile" evidence="7">
    <location>
        <begin position="421"/>
        <end position="647"/>
    </location>
</feature>
<dbReference type="InterPro" id="IPR045093">
    <property type="entry name" value="Cullin"/>
</dbReference>
<dbReference type="Gene3D" id="3.30.230.130">
    <property type="entry name" value="Cullin, Chain C, Domain 2"/>
    <property type="match status" value="1"/>
</dbReference>
<dbReference type="STRING" id="246409.I1C5J7"/>
<dbReference type="SUPFAM" id="SSF46785">
    <property type="entry name" value="Winged helix' DNA-binding domain"/>
    <property type="match status" value="1"/>
</dbReference>
<dbReference type="InterPro" id="IPR036317">
    <property type="entry name" value="Cullin_homology_sf"/>
</dbReference>
<gene>
    <name evidence="8" type="ORF">RO3G_08432</name>
</gene>
<dbReference type="InterPro" id="IPR001373">
    <property type="entry name" value="Cullin_N"/>
</dbReference>
<dbReference type="SUPFAM" id="SSF74788">
    <property type="entry name" value="Cullin repeat-like"/>
    <property type="match status" value="1"/>
</dbReference>
<evidence type="ECO:0000313" key="8">
    <source>
        <dbReference type="EMBL" id="EIE83727.1"/>
    </source>
</evidence>
<evidence type="ECO:0000256" key="1">
    <source>
        <dbReference type="ARBA" id="ARBA00006019"/>
    </source>
</evidence>
<dbReference type="InParanoid" id="I1C5J7"/>
<dbReference type="PROSITE" id="PS50069">
    <property type="entry name" value="CULLIN_2"/>
    <property type="match status" value="1"/>
</dbReference>
<dbReference type="InterPro" id="IPR019559">
    <property type="entry name" value="Cullin_neddylation_domain"/>
</dbReference>
<dbReference type="InterPro" id="IPR056916">
    <property type="entry name" value="NTS_TR130"/>
</dbReference>
<dbReference type="SUPFAM" id="SSF75632">
    <property type="entry name" value="Cullin homology domain"/>
    <property type="match status" value="1"/>
</dbReference>
<dbReference type="InterPro" id="IPR036388">
    <property type="entry name" value="WH-like_DNA-bd_sf"/>
</dbReference>
<dbReference type="eggNOG" id="KOG2167">
    <property type="taxonomic scope" value="Eukaryota"/>
</dbReference>
<dbReference type="VEuPathDB" id="FungiDB:RO3G_08432"/>
<dbReference type="Gene3D" id="1.20.1310.10">
    <property type="entry name" value="Cullin Repeats"/>
    <property type="match status" value="4"/>
</dbReference>
<organism evidence="8 9">
    <name type="scientific">Rhizopus delemar (strain RA 99-880 / ATCC MYA-4621 / FGSC 9543 / NRRL 43880)</name>
    <name type="common">Mucormycosis agent</name>
    <name type="synonym">Rhizopus arrhizus var. delemar</name>
    <dbReference type="NCBI Taxonomy" id="246409"/>
    <lineage>
        <taxon>Eukaryota</taxon>
        <taxon>Fungi</taxon>
        <taxon>Fungi incertae sedis</taxon>
        <taxon>Mucoromycota</taxon>
        <taxon>Mucoromycotina</taxon>
        <taxon>Mucoromycetes</taxon>
        <taxon>Mucorales</taxon>
        <taxon>Mucorineae</taxon>
        <taxon>Rhizopodaceae</taxon>
        <taxon>Rhizopus</taxon>
    </lineage>
</organism>
<evidence type="ECO:0000313" key="9">
    <source>
        <dbReference type="Proteomes" id="UP000009138"/>
    </source>
</evidence>
<evidence type="ECO:0000256" key="2">
    <source>
        <dbReference type="ARBA" id="ARBA00022499"/>
    </source>
</evidence>
<dbReference type="SMART" id="SM00884">
    <property type="entry name" value="Cullin_Nedd8"/>
    <property type="match status" value="1"/>
</dbReference>
<evidence type="ECO:0000256" key="6">
    <source>
        <dbReference type="SAM" id="MobiDB-lite"/>
    </source>
</evidence>
<dbReference type="Gene3D" id="1.10.10.10">
    <property type="entry name" value="Winged helix-like DNA-binding domain superfamily/Winged helix DNA-binding domain"/>
    <property type="match status" value="1"/>
</dbReference>
<feature type="region of interest" description="Disordered" evidence="6">
    <location>
        <begin position="1"/>
        <end position="23"/>
    </location>
</feature>
<dbReference type="InterPro" id="IPR056913">
    <property type="entry name" value="TRAPPC10/Trs130_N"/>
</dbReference>
<dbReference type="Pfam" id="PF12584">
    <property type="entry name" value="TRAPPC10"/>
    <property type="match status" value="1"/>
</dbReference>
<dbReference type="Pfam" id="PF10557">
    <property type="entry name" value="Cullin_Nedd8"/>
    <property type="match status" value="1"/>
</dbReference>
<dbReference type="FunFam" id="1.20.1310.10:FF:000001">
    <property type="entry name" value="Cullin 3"/>
    <property type="match status" value="1"/>
</dbReference>
<dbReference type="InterPro" id="IPR016159">
    <property type="entry name" value="Cullin_repeat-like_dom_sf"/>
</dbReference>
<comment type="similarity">
    <text evidence="1 4 5">Belongs to the cullin family.</text>
</comment>
<evidence type="ECO:0000256" key="3">
    <source>
        <dbReference type="ARBA" id="ARBA00022843"/>
    </source>
</evidence>
<dbReference type="FunFam" id="1.20.1310.10:FF:000002">
    <property type="entry name" value="cullin-3 isoform X1"/>
    <property type="match status" value="1"/>
</dbReference>
<protein>
    <recommendedName>
        <fullName evidence="7">Cullin family profile domain-containing protein</fullName>
    </recommendedName>
</protein>
<dbReference type="InterPro" id="IPR059120">
    <property type="entry name" value="Cullin-like_AB"/>
</dbReference>
<dbReference type="GeneID" id="93615403"/>
<dbReference type="EMBL" id="CH476737">
    <property type="protein sequence ID" value="EIE83727.1"/>
    <property type="molecule type" value="Genomic_DNA"/>
</dbReference>